<keyword evidence="3" id="KW-1185">Reference proteome</keyword>
<dbReference type="EMBL" id="BGPR01077748">
    <property type="protein sequence ID" value="GBL67182.1"/>
    <property type="molecule type" value="Genomic_DNA"/>
</dbReference>
<organism evidence="1 3">
    <name type="scientific">Araneus ventricosus</name>
    <name type="common">Orbweaver spider</name>
    <name type="synonym">Epeira ventricosa</name>
    <dbReference type="NCBI Taxonomy" id="182803"/>
    <lineage>
        <taxon>Eukaryota</taxon>
        <taxon>Metazoa</taxon>
        <taxon>Ecdysozoa</taxon>
        <taxon>Arthropoda</taxon>
        <taxon>Chelicerata</taxon>
        <taxon>Arachnida</taxon>
        <taxon>Araneae</taxon>
        <taxon>Araneomorphae</taxon>
        <taxon>Entelegynae</taxon>
        <taxon>Araneoidea</taxon>
        <taxon>Araneidae</taxon>
        <taxon>Araneus</taxon>
    </lineage>
</organism>
<evidence type="ECO:0000313" key="1">
    <source>
        <dbReference type="EMBL" id="GBL67182.1"/>
    </source>
</evidence>
<proteinExistence type="predicted"/>
<sequence length="85" mass="9745">MKAPDLHPPQKPFFIFLVPGIRSVLSVEDRTRGLGESSQIYVPYVMFLRTVLIMGRFMDGALMCRFLPHKQRPDSEKRTQNPPSA</sequence>
<dbReference type="AlphaFoldDB" id="A0A4Y1ZTD0"/>
<dbReference type="Proteomes" id="UP000499080">
    <property type="component" value="Unassembled WGS sequence"/>
</dbReference>
<accession>A0A4Y1ZTD0</accession>
<evidence type="ECO:0000313" key="3">
    <source>
        <dbReference type="Proteomes" id="UP000499080"/>
    </source>
</evidence>
<protein>
    <submittedName>
        <fullName evidence="1">Uncharacterized protein</fullName>
    </submittedName>
</protein>
<name>A0A4Y1ZTD0_ARAVE</name>
<gene>
    <name evidence="1" type="ORF">AVEN_251117_1</name>
    <name evidence="2" type="ORF">AVEN_73581_1</name>
</gene>
<comment type="caution">
    <text evidence="1">The sequence shown here is derived from an EMBL/GenBank/DDBJ whole genome shotgun (WGS) entry which is preliminary data.</text>
</comment>
<reference evidence="1 3" key="1">
    <citation type="journal article" date="2019" name="Sci. Rep.">
        <title>Orb-weaving spider Araneus ventricosus genome elucidates the spidroin gene catalogue.</title>
        <authorList>
            <person name="Kono N."/>
            <person name="Nakamura H."/>
            <person name="Ohtoshi R."/>
            <person name="Moran D.A.P."/>
            <person name="Shinohara A."/>
            <person name="Yoshida Y."/>
            <person name="Fujiwara M."/>
            <person name="Mori M."/>
            <person name="Tomita M."/>
            <person name="Arakawa K."/>
        </authorList>
    </citation>
    <scope>NUCLEOTIDE SEQUENCE [LARGE SCALE GENOMIC DNA]</scope>
</reference>
<dbReference type="EMBL" id="BGPR01077755">
    <property type="protein sequence ID" value="GBL67221.1"/>
    <property type="molecule type" value="Genomic_DNA"/>
</dbReference>
<evidence type="ECO:0000313" key="2">
    <source>
        <dbReference type="EMBL" id="GBL67221.1"/>
    </source>
</evidence>